<name>S8CDA8_9LAMI</name>
<feature type="domain" description="Clu" evidence="3">
    <location>
        <begin position="319"/>
        <end position="595"/>
    </location>
</feature>
<dbReference type="Proteomes" id="UP000015453">
    <property type="component" value="Unassembled WGS sequence"/>
</dbReference>
<evidence type="ECO:0000259" key="3">
    <source>
        <dbReference type="PROSITE" id="PS51823"/>
    </source>
</evidence>
<dbReference type="Pfam" id="PF13424">
    <property type="entry name" value="TPR_12"/>
    <property type="match status" value="2"/>
</dbReference>
<dbReference type="Pfam" id="PF12807">
    <property type="entry name" value="eIF3_p135"/>
    <property type="match status" value="1"/>
</dbReference>
<dbReference type="Pfam" id="PF15044">
    <property type="entry name" value="CLU_N"/>
    <property type="match status" value="1"/>
</dbReference>
<evidence type="ECO:0000256" key="2">
    <source>
        <dbReference type="SAM" id="MobiDB-lite"/>
    </source>
</evidence>
<dbReference type="GO" id="GO:0005737">
    <property type="term" value="C:cytoplasm"/>
    <property type="evidence" value="ECO:0007669"/>
    <property type="project" value="TreeGrafter"/>
</dbReference>
<dbReference type="InterPro" id="IPR025697">
    <property type="entry name" value="CLU_dom"/>
</dbReference>
<feature type="non-terminal residue" evidence="4">
    <location>
        <position position="1328"/>
    </location>
</feature>
<comment type="caution">
    <text evidence="4">The sequence shown here is derived from an EMBL/GenBank/DDBJ whole genome shotgun (WGS) entry which is preliminary data.</text>
</comment>
<accession>S8CDA8</accession>
<dbReference type="InterPro" id="IPR028275">
    <property type="entry name" value="CLU_N"/>
</dbReference>
<dbReference type="InterPro" id="IPR019734">
    <property type="entry name" value="TPR_rpt"/>
</dbReference>
<evidence type="ECO:0000313" key="4">
    <source>
        <dbReference type="EMBL" id="EPS64934.1"/>
    </source>
</evidence>
<gene>
    <name evidence="4" type="ORF">M569_09837</name>
</gene>
<feature type="region of interest" description="Disordered" evidence="2">
    <location>
        <begin position="1"/>
        <end position="29"/>
    </location>
</feature>
<dbReference type="InterPro" id="IPR027523">
    <property type="entry name" value="CLU_prot"/>
</dbReference>
<proteinExistence type="predicted"/>
<dbReference type="CDD" id="cd15466">
    <property type="entry name" value="CLU-central"/>
    <property type="match status" value="1"/>
</dbReference>
<keyword evidence="1" id="KW-0963">Cytoplasm</keyword>
<dbReference type="SMART" id="SM00028">
    <property type="entry name" value="TPR"/>
    <property type="match status" value="3"/>
</dbReference>
<dbReference type="EMBL" id="AUSU01004515">
    <property type="protein sequence ID" value="EPS64934.1"/>
    <property type="molecule type" value="Genomic_DNA"/>
</dbReference>
<evidence type="ECO:0000256" key="1">
    <source>
        <dbReference type="ARBA" id="ARBA00022490"/>
    </source>
</evidence>
<dbReference type="OrthoDB" id="1414216at2759"/>
<protein>
    <recommendedName>
        <fullName evidence="3">Clu domain-containing protein</fullName>
    </recommendedName>
</protein>
<evidence type="ECO:0000313" key="5">
    <source>
        <dbReference type="Proteomes" id="UP000015453"/>
    </source>
</evidence>
<dbReference type="InterPro" id="IPR033646">
    <property type="entry name" value="CLU-central"/>
</dbReference>
<sequence length="1328" mass="146998">MAPRAWGKPKRHKPTKGEKKKQRKEETVRPSVVEVEVEIPGSADSQKITVKGISTDRIVDVKRLLGVHVNTCHFTNYSFSHKVRGTRLGDSVEIASLKPCHLLLVQEDYTEEQAVAHIRRLLDIVACTKSFGVFSPDAGGGGGVGTTAVQESGGSATAEAREDVSPKPAKEGNASDGDSETREDEIAMMGPPPRIGIFYDFFSFSHLSPPVQYIKRSTRPRTKADEDLFEIDVKVSTGRPLTVIASRKGFYPTGRPILLNHSLVGLLQQMSRNFDSAYKSLLKAFVEHNKFGNIPYGFRANTWLVPPIAAENPSTFPQLPFEDESWGGGYGNNGKHDGRPWAKEFSVLAAMPCQTEEERLVRDRKAFLLHNLFVVISVFKAVTAIKNLVQNNQPSKNVSTPLILHEESVGDLFITIMRDMADASSKLDRKTDGYRVLGLSSSELIKRNLLKGIAADENAIVHDTSTLGAVVVRHCGHTAIVKVSAHCEWDSNPVPHDIDIQEEPEGGANSLNVNSLRILLHKSKAYQLSSPVQRIQDLDVDESRKARSLVRQLINKSLNELQQVRSGPTKYIRWELGARWVQDLQNSVSGNNKSGNNVEKAEVVVEGLGKHGRLKSLKKKRGYLHAEIDHILDMGNDNEKERSTMLKKLLPEKSYLRLKESGTGLHNKSLEELIEMADSYYSDTAIPKLVADLGSLELSPVDGRTLTDFMHLRGLRLCSLGSLVEHADKLPHVQTLCIHEMVVRAYKYILQAVIAAVDDIADMALAVASCLNLLLGVPSSENSNSDAINDEELKLKWVKKFLLQRFGWQWKDDQQTSIKKFPVLRGLCYKVGLELAPRDYDMDCSTPFQKSDIISLVPVCKHVAYSSADARALLEASKSSLDKGKLDDAVNFGTKALVKMISVCGPYHRTTAGAYSLLAVVLYHTGDFNQQAAIYQQKALDINERELSLDHPDTMKSYGDLAVFYYRLQHTELAIKYVNRALYLLHLICGPAHPNTAATYINVAMMEEGLGNVHVALRYLQEALRCNQKLLGHDHIQTAASYHAIAIALSMMDAYSLSILHEVTCLRILKAKLGSNDLRTQDAAAWLEYFESKAMEQQEGVSSCTLKPDASISSRGHLSVSDLMDYIAPDECHKKQAKSKVKGKVDRISGTMGDEFALQNELVPEELRHKETASESESLPDPVTLKSAEYNVLSSAEKPVDNFSRDDLSEGWQDAFSRHRSAMDRKPSASRRPILPSSSNRPHDKSSNFQFHGMRINESAVSSLSPATKLMKNPTAAVKEKAADSRSVSEVAEVPLVGSVDFEAARKVFSYKEIASAPPGRIAKAAIE</sequence>
<keyword evidence="5" id="KW-1185">Reference proteome</keyword>
<feature type="region of interest" description="Disordered" evidence="2">
    <location>
        <begin position="1218"/>
        <end position="1249"/>
    </location>
</feature>
<dbReference type="Gene3D" id="1.25.40.10">
    <property type="entry name" value="Tetratricopeptide repeat domain"/>
    <property type="match status" value="1"/>
</dbReference>
<dbReference type="PROSITE" id="PS51823">
    <property type="entry name" value="CLU"/>
    <property type="match status" value="1"/>
</dbReference>
<organism evidence="4 5">
    <name type="scientific">Genlisea aurea</name>
    <dbReference type="NCBI Taxonomy" id="192259"/>
    <lineage>
        <taxon>Eukaryota</taxon>
        <taxon>Viridiplantae</taxon>
        <taxon>Streptophyta</taxon>
        <taxon>Embryophyta</taxon>
        <taxon>Tracheophyta</taxon>
        <taxon>Spermatophyta</taxon>
        <taxon>Magnoliopsida</taxon>
        <taxon>eudicotyledons</taxon>
        <taxon>Gunneridae</taxon>
        <taxon>Pentapetalae</taxon>
        <taxon>asterids</taxon>
        <taxon>lamiids</taxon>
        <taxon>Lamiales</taxon>
        <taxon>Lentibulariaceae</taxon>
        <taxon>Genlisea</taxon>
    </lineage>
</organism>
<feature type="compositionally biased region" description="Basic and acidic residues" evidence="2">
    <location>
        <begin position="159"/>
        <end position="170"/>
    </location>
</feature>
<reference evidence="4 5" key="1">
    <citation type="journal article" date="2013" name="BMC Genomics">
        <title>The miniature genome of a carnivorous plant Genlisea aurea contains a low number of genes and short non-coding sequences.</title>
        <authorList>
            <person name="Leushkin E.V."/>
            <person name="Sutormin R.A."/>
            <person name="Nabieva E.R."/>
            <person name="Penin A.A."/>
            <person name="Kondrashov A.S."/>
            <person name="Logacheva M.D."/>
        </authorList>
    </citation>
    <scope>NUCLEOTIDE SEQUENCE [LARGE SCALE GENOMIC DNA]</scope>
</reference>
<dbReference type="PANTHER" id="PTHR12601">
    <property type="entry name" value="EUKARYOTIC TRANSLATION INITIATION FACTOR 3 SUBUNIT EIF-3"/>
    <property type="match status" value="1"/>
</dbReference>
<dbReference type="PANTHER" id="PTHR12601:SF39">
    <property type="entry name" value="PROTEIN REDUCED CHLOROPLAST COVERAGE 2"/>
    <property type="match status" value="1"/>
</dbReference>
<feature type="region of interest" description="Disordered" evidence="2">
    <location>
        <begin position="142"/>
        <end position="187"/>
    </location>
</feature>
<dbReference type="InterPro" id="IPR011990">
    <property type="entry name" value="TPR-like_helical_dom_sf"/>
</dbReference>
<feature type="compositionally biased region" description="Basic residues" evidence="2">
    <location>
        <begin position="7"/>
        <end position="22"/>
    </location>
</feature>
<dbReference type="SUPFAM" id="SSF48452">
    <property type="entry name" value="TPR-like"/>
    <property type="match status" value="2"/>
</dbReference>